<sequence length="97" mass="11050">MEIMAEAALNGNNANELDNYDSLAEGPVKKKLPPRLFCDICDCFDMHDTEDCPTQAQMPDSPQHTTYHGTREDERPYCDICEAFGHWTESCNDDQTF</sequence>
<evidence type="ECO:0000256" key="2">
    <source>
        <dbReference type="ARBA" id="ARBA00022490"/>
    </source>
</evidence>
<keyword evidence="7" id="KW-1185">Reference proteome</keyword>
<evidence type="ECO:0000313" key="8">
    <source>
        <dbReference type="RefSeq" id="XP_031426467.1"/>
    </source>
</evidence>
<evidence type="ECO:0000256" key="5">
    <source>
        <dbReference type="ARBA" id="ARBA00023212"/>
    </source>
</evidence>
<feature type="domain" description="CLIP1 zinc knuckle" evidence="6">
    <location>
        <begin position="75"/>
        <end position="91"/>
    </location>
</feature>
<dbReference type="Pfam" id="PF16641">
    <property type="entry name" value="CLIP1_ZNF"/>
    <property type="match status" value="2"/>
</dbReference>
<dbReference type="Proteomes" id="UP000515152">
    <property type="component" value="Chromosome 7"/>
</dbReference>
<evidence type="ECO:0000256" key="1">
    <source>
        <dbReference type="ARBA" id="ARBA00004245"/>
    </source>
</evidence>
<evidence type="ECO:0000259" key="6">
    <source>
        <dbReference type="Pfam" id="PF16641"/>
    </source>
</evidence>
<organism evidence="7 8">
    <name type="scientific">Clupea harengus</name>
    <name type="common">Atlantic herring</name>
    <dbReference type="NCBI Taxonomy" id="7950"/>
    <lineage>
        <taxon>Eukaryota</taxon>
        <taxon>Metazoa</taxon>
        <taxon>Chordata</taxon>
        <taxon>Craniata</taxon>
        <taxon>Vertebrata</taxon>
        <taxon>Euteleostomi</taxon>
        <taxon>Actinopterygii</taxon>
        <taxon>Neopterygii</taxon>
        <taxon>Teleostei</taxon>
        <taxon>Clupei</taxon>
        <taxon>Clupeiformes</taxon>
        <taxon>Clupeoidei</taxon>
        <taxon>Clupeidae</taxon>
        <taxon>Clupea</taxon>
    </lineage>
</organism>
<reference evidence="8" key="1">
    <citation type="submission" date="2025-08" db="UniProtKB">
        <authorList>
            <consortium name="RefSeq"/>
        </authorList>
    </citation>
    <scope>IDENTIFICATION</scope>
</reference>
<feature type="domain" description="CLIP1 zinc knuckle" evidence="6">
    <location>
        <begin position="35"/>
        <end position="52"/>
    </location>
</feature>
<dbReference type="GO" id="GO:0005874">
    <property type="term" value="C:microtubule"/>
    <property type="evidence" value="ECO:0007669"/>
    <property type="project" value="UniProtKB-KW"/>
</dbReference>
<evidence type="ECO:0000256" key="3">
    <source>
        <dbReference type="ARBA" id="ARBA00022701"/>
    </source>
</evidence>
<dbReference type="GeneID" id="116221091"/>
<keyword evidence="4" id="KW-0175">Coiled coil</keyword>
<gene>
    <name evidence="8" type="primary">LOC116221091</name>
</gene>
<keyword evidence="2" id="KW-0963">Cytoplasm</keyword>
<dbReference type="OrthoDB" id="5412539at2759"/>
<evidence type="ECO:0000313" key="7">
    <source>
        <dbReference type="Proteomes" id="UP000515152"/>
    </source>
</evidence>
<keyword evidence="3" id="KW-0493">Microtubule</keyword>
<protein>
    <submittedName>
        <fullName evidence="8">CAP-Gly domain-containing linker protein 1-like</fullName>
    </submittedName>
</protein>
<dbReference type="AlphaFoldDB" id="A0A6P8FTN5"/>
<dbReference type="InterPro" id="IPR032108">
    <property type="entry name" value="CLIP1_ZNF"/>
</dbReference>
<name>A0A6P8FTN5_CLUHA</name>
<dbReference type="RefSeq" id="XP_031426467.1">
    <property type="nucleotide sequence ID" value="XM_031570607.2"/>
</dbReference>
<evidence type="ECO:0000256" key="4">
    <source>
        <dbReference type="ARBA" id="ARBA00023054"/>
    </source>
</evidence>
<accession>A0A6P8FTN5</accession>
<proteinExistence type="predicted"/>
<comment type="subcellular location">
    <subcellularLocation>
        <location evidence="1">Cytoplasm</location>
        <location evidence="1">Cytoskeleton</location>
    </subcellularLocation>
</comment>
<keyword evidence="5" id="KW-0206">Cytoskeleton</keyword>
<dbReference type="KEGG" id="char:116221091"/>